<evidence type="ECO:0000259" key="1">
    <source>
        <dbReference type="Pfam" id="PF12671"/>
    </source>
</evidence>
<evidence type="ECO:0000313" key="2">
    <source>
        <dbReference type="EMBL" id="SKA04773.1"/>
    </source>
</evidence>
<feature type="domain" description="Putative amidase" evidence="1">
    <location>
        <begin position="218"/>
        <end position="383"/>
    </location>
</feature>
<sequence>MKSIIAKTITSILVVVSIVALTVPSAVLTVQSEEVNKCKYGTKLKMDESEEEISKVVENVYFPNETLPEIEKEVTELKVSEDELSENELDITTKNTKTLGESKKLLEQYFFKEEKGIQIGTVEFVQYAQKQILNEEDKALLKEKEYSNIYIYLTAYLSKMEEYFIVNGTLDDFNMNIFDKTTTLEVIQSNNLENIIVDEKTNEEYKKSKIKQSRKYLNYNAALSYAKAYAYKRNSLYQDFSGVFAGGNCTNYVSQILHHSGLDFGARGVLEYKKPSTTEWYHVRQQSYYQGKPNGYYYTMTTSFIRVSDLYSFLTGKMKRPNKTFSKSDWKSALKYANKGDVIQYKDKSSGWHHSSWIRSVSSSEMYVAQNTLDDDNKKLSEQIGKMSDIRIIKMDM</sequence>
<dbReference type="OrthoDB" id="2194542at2"/>
<gene>
    <name evidence="2" type="ORF">SAMN02745116_02237</name>
</gene>
<organism evidence="2 3">
    <name type="scientific">Pilibacter termitis</name>
    <dbReference type="NCBI Taxonomy" id="263852"/>
    <lineage>
        <taxon>Bacteria</taxon>
        <taxon>Bacillati</taxon>
        <taxon>Bacillota</taxon>
        <taxon>Bacilli</taxon>
        <taxon>Lactobacillales</taxon>
        <taxon>Enterococcaceae</taxon>
        <taxon>Pilibacter</taxon>
    </lineage>
</organism>
<dbReference type="RefSeq" id="WP_078808140.1">
    <property type="nucleotide sequence ID" value="NZ_FUXI01000031.1"/>
</dbReference>
<dbReference type="InterPro" id="IPR024301">
    <property type="entry name" value="Amidase_6"/>
</dbReference>
<dbReference type="Pfam" id="PF12671">
    <property type="entry name" value="Amidase_6"/>
    <property type="match status" value="1"/>
</dbReference>
<dbReference type="Proteomes" id="UP000190328">
    <property type="component" value="Unassembled WGS sequence"/>
</dbReference>
<dbReference type="AlphaFoldDB" id="A0A1T4QLZ4"/>
<reference evidence="2 3" key="1">
    <citation type="submission" date="2017-02" db="EMBL/GenBank/DDBJ databases">
        <authorList>
            <person name="Peterson S.W."/>
        </authorList>
    </citation>
    <scope>NUCLEOTIDE SEQUENCE [LARGE SCALE GENOMIC DNA]</scope>
    <source>
        <strain evidence="2 3">ATCC BAA-1030</strain>
    </source>
</reference>
<dbReference type="EMBL" id="FUXI01000031">
    <property type="protein sequence ID" value="SKA04773.1"/>
    <property type="molecule type" value="Genomic_DNA"/>
</dbReference>
<keyword evidence="3" id="KW-1185">Reference proteome</keyword>
<proteinExistence type="predicted"/>
<protein>
    <submittedName>
        <fullName evidence="2">Putative amidase domain-containing protein</fullName>
    </submittedName>
</protein>
<accession>A0A1T4QLZ4</accession>
<name>A0A1T4QLZ4_9ENTE</name>
<evidence type="ECO:0000313" key="3">
    <source>
        <dbReference type="Proteomes" id="UP000190328"/>
    </source>
</evidence>